<feature type="compositionally biased region" description="Polar residues" evidence="8">
    <location>
        <begin position="326"/>
        <end position="339"/>
    </location>
</feature>
<dbReference type="FunFam" id="3.90.228.10:FF:000008">
    <property type="entry name" value="Poly [ADP-ribose] polymerase"/>
    <property type="match status" value="1"/>
</dbReference>
<dbReference type="Pfam" id="PF00644">
    <property type="entry name" value="PARP"/>
    <property type="match status" value="1"/>
</dbReference>
<evidence type="ECO:0000256" key="7">
    <source>
        <dbReference type="RuleBase" id="RU362114"/>
    </source>
</evidence>
<evidence type="ECO:0000256" key="2">
    <source>
        <dbReference type="ARBA" id="ARBA00022676"/>
    </source>
</evidence>
<dbReference type="GO" id="GO:0003950">
    <property type="term" value="F:NAD+ poly-ADP-ribosyltransferase activity"/>
    <property type="evidence" value="ECO:0007669"/>
    <property type="project" value="UniProtKB-UniRule"/>
</dbReference>
<keyword evidence="2 7" id="KW-0328">Glycosyltransferase</keyword>
<dbReference type="GO" id="GO:1990404">
    <property type="term" value="F:NAD+-protein mono-ADP-ribosyltransferase activity"/>
    <property type="evidence" value="ECO:0007669"/>
    <property type="project" value="TreeGrafter"/>
</dbReference>
<dbReference type="EC" id="2.4.2.-" evidence="7"/>
<dbReference type="InterPro" id="IPR052056">
    <property type="entry name" value="Mono-ARTD/PARP"/>
</dbReference>
<dbReference type="AlphaFoldDB" id="A0A4W3GCH2"/>
<evidence type="ECO:0000259" key="9">
    <source>
        <dbReference type="PROSITE" id="PS50918"/>
    </source>
</evidence>
<comment type="subcellular location">
    <subcellularLocation>
        <location evidence="1">Nucleus</location>
    </subcellularLocation>
</comment>
<dbReference type="GO" id="GO:0005634">
    <property type="term" value="C:nucleus"/>
    <property type="evidence" value="ECO:0007669"/>
    <property type="project" value="UniProtKB-SubCell"/>
</dbReference>
<dbReference type="PROSITE" id="PS50918">
    <property type="entry name" value="WWE"/>
    <property type="match status" value="1"/>
</dbReference>
<dbReference type="OMA" id="CALRTET"/>
<dbReference type="InterPro" id="IPR004170">
    <property type="entry name" value="WWE_dom"/>
</dbReference>
<dbReference type="Ensembl" id="ENSCMIT00000000293.1">
    <property type="protein sequence ID" value="ENSCMIP00000000260.1"/>
    <property type="gene ID" value="ENSCMIG00000000201.1"/>
</dbReference>
<dbReference type="InterPro" id="IPR012317">
    <property type="entry name" value="Poly(ADP-ribose)pol_cat_dom"/>
</dbReference>
<dbReference type="PANTHER" id="PTHR14453:SF94">
    <property type="entry name" value="PROTEIN MONO-ADP-RIBOSYLTRANSFERASE PARP10"/>
    <property type="match status" value="1"/>
</dbReference>
<protein>
    <recommendedName>
        <fullName evidence="7">Poly [ADP-ribose] polymerase</fullName>
        <shortName evidence="7">PARP</shortName>
        <ecNumber evidence="7">2.4.2.-</ecNumber>
    </recommendedName>
</protein>
<keyword evidence="4 7" id="KW-0520">NAD</keyword>
<dbReference type="Pfam" id="PF02825">
    <property type="entry name" value="WWE"/>
    <property type="match status" value="1"/>
</dbReference>
<dbReference type="SMART" id="SM00726">
    <property type="entry name" value="UIM"/>
    <property type="match status" value="3"/>
</dbReference>
<reference evidence="12" key="3">
    <citation type="journal article" date="2014" name="Nature">
        <title>Elephant shark genome provides unique insights into gnathostome evolution.</title>
        <authorList>
            <consortium name="International Elephant Shark Genome Sequencing Consortium"/>
            <person name="Venkatesh B."/>
            <person name="Lee A.P."/>
            <person name="Ravi V."/>
            <person name="Maurya A.K."/>
            <person name="Lian M.M."/>
            <person name="Swann J.B."/>
            <person name="Ohta Y."/>
            <person name="Flajnik M.F."/>
            <person name="Sutoh Y."/>
            <person name="Kasahara M."/>
            <person name="Hoon S."/>
            <person name="Gangu V."/>
            <person name="Roy S.W."/>
            <person name="Irimia M."/>
            <person name="Korzh V."/>
            <person name="Kondrychyn I."/>
            <person name="Lim Z.W."/>
            <person name="Tay B.H."/>
            <person name="Tohari S."/>
            <person name="Kong K.W."/>
            <person name="Ho S."/>
            <person name="Lorente-Galdos B."/>
            <person name="Quilez J."/>
            <person name="Marques-Bonet T."/>
            <person name="Raney B.J."/>
            <person name="Ingham P.W."/>
            <person name="Tay A."/>
            <person name="Hillier L.W."/>
            <person name="Minx P."/>
            <person name="Boehm T."/>
            <person name="Wilson R.K."/>
            <person name="Brenner S."/>
            <person name="Warren W.C."/>
        </authorList>
    </citation>
    <scope>NUCLEOTIDE SEQUENCE [LARGE SCALE GENOMIC DNA]</scope>
</reference>
<feature type="domain" description="WWE" evidence="9">
    <location>
        <begin position="631"/>
        <end position="711"/>
    </location>
</feature>
<dbReference type="GO" id="GO:0010629">
    <property type="term" value="P:negative regulation of gene expression"/>
    <property type="evidence" value="ECO:0007669"/>
    <property type="project" value="TreeGrafter"/>
</dbReference>
<evidence type="ECO:0000256" key="4">
    <source>
        <dbReference type="ARBA" id="ARBA00023027"/>
    </source>
</evidence>
<proteinExistence type="inferred from homology"/>
<dbReference type="Gene3D" id="3.90.228.10">
    <property type="match status" value="1"/>
</dbReference>
<gene>
    <name evidence="11" type="primary">parp10</name>
</gene>
<dbReference type="GO" id="GO:0005737">
    <property type="term" value="C:cytoplasm"/>
    <property type="evidence" value="ECO:0007669"/>
    <property type="project" value="TreeGrafter"/>
</dbReference>
<dbReference type="Gene3D" id="3.30.720.50">
    <property type="match status" value="1"/>
</dbReference>
<name>A0A4W3GCH2_CALMI</name>
<sequence>MELLRTSRLLRELQEAERSEVSVQVSEGSVRVTSRDSLLIERTKNRILEFLSSVAQATLTVTADEARFLSRSEVRDHLQASLLGQGAPARYSLSGGLLTVAGFSSAMAQATAQLIKKELSHINVPVSDRQLHALSSPDWQKLVSSLRCCQVQVSHSGDRVHLLTLGEFRAEAEKRLEDYFGETGLQESVIVMESGKLRFLQDNYHEVLAGIGQVSIVPLEGNDITGLRISGSASACQPADELLRSIISSICSSTVMLQHPGIARFLLEERGRNILKQLETKYRCTFGLERVRWLPLEPEHSLDSSEKWITPNFQRSGSGGRERSIQSHQQPPVSVTDPNGNRLDLGMITNLIASIDGNEPMATSVETGNEAGEIPAARGSAATSEASSPEEDLYTEPLAQTMSMAREEEELEIIEMDTVTQQEGGNEGDGDGERLEDSGMMLVASDKDLEFATKLSLETFQTERNLDEDAQLLLALQCSMDNRSREDEELQKALELSMVESHRSMELEMSNNMESSGASAMEDVLQMSIQDAVEASNSAQLTVYGNCDLDFRRVKAELEKIIQSNLRREEIENDCLQELSSEHERYLSHLQRQHGVTITRRGAVLQVYGFADYTMRASTRVNRLVNRALREQKAQVEEAEVARSVKWVRYGAEEGATPVPYPASANAFIEQAFQHKQKKVEVMFDHKPYTVNLDRMEEYNIGAAKALRIERQTLGSPTDQEVLTLASGNIELVRVNEATDEYRKLIRPFYDTLQDFYNKIRIVKVEKVNNPLLYQQYMLKKAKLQAVLGQTNVERVLYHGTNEESAKEIYVHGFNRSFCGKNATLYGQGVYFATNAVMSAQDNYSPPNEQKHKFIFVVNVLTGAYAKGESSMKAPPLKQDSTMPLRYDCVVDDCRNPTIFVIFNDTQAYPQYLITCLRN</sequence>
<dbReference type="InterPro" id="IPR003903">
    <property type="entry name" value="UIM_dom"/>
</dbReference>
<evidence type="ECO:0000256" key="8">
    <source>
        <dbReference type="SAM" id="MobiDB-lite"/>
    </source>
</evidence>
<keyword evidence="5" id="KW-0539">Nucleus</keyword>
<reference evidence="11" key="4">
    <citation type="submission" date="2025-08" db="UniProtKB">
        <authorList>
            <consortium name="Ensembl"/>
        </authorList>
    </citation>
    <scope>IDENTIFICATION</scope>
</reference>
<dbReference type="CDD" id="cd01439">
    <property type="entry name" value="TCCD_inducible_PARP_like"/>
    <property type="match status" value="1"/>
</dbReference>
<evidence type="ECO:0000313" key="11">
    <source>
        <dbReference type="Ensembl" id="ENSCMIP00000000260.1"/>
    </source>
</evidence>
<evidence type="ECO:0000313" key="12">
    <source>
        <dbReference type="Proteomes" id="UP000314986"/>
    </source>
</evidence>
<dbReference type="GO" id="GO:0070212">
    <property type="term" value="P:protein poly-ADP-ribosylation"/>
    <property type="evidence" value="ECO:0007669"/>
    <property type="project" value="TreeGrafter"/>
</dbReference>
<evidence type="ECO:0000256" key="1">
    <source>
        <dbReference type="ARBA" id="ARBA00004123"/>
    </source>
</evidence>
<evidence type="ECO:0000259" key="10">
    <source>
        <dbReference type="PROSITE" id="PS51059"/>
    </source>
</evidence>
<feature type="region of interest" description="Disordered" evidence="8">
    <location>
        <begin position="307"/>
        <end position="342"/>
    </location>
</feature>
<keyword evidence="3 7" id="KW-0808">Transferase</keyword>
<dbReference type="PROSITE" id="PS51059">
    <property type="entry name" value="PARP_CATALYTIC"/>
    <property type="match status" value="1"/>
</dbReference>
<dbReference type="GO" id="GO:0003714">
    <property type="term" value="F:transcription corepressor activity"/>
    <property type="evidence" value="ECO:0007669"/>
    <property type="project" value="TreeGrafter"/>
</dbReference>
<dbReference type="PROSITE" id="PS50330">
    <property type="entry name" value="UIM"/>
    <property type="match status" value="1"/>
</dbReference>
<keyword evidence="12" id="KW-1185">Reference proteome</keyword>
<organism evidence="11 12">
    <name type="scientific">Callorhinchus milii</name>
    <name type="common">Ghost shark</name>
    <dbReference type="NCBI Taxonomy" id="7868"/>
    <lineage>
        <taxon>Eukaryota</taxon>
        <taxon>Metazoa</taxon>
        <taxon>Chordata</taxon>
        <taxon>Craniata</taxon>
        <taxon>Vertebrata</taxon>
        <taxon>Chondrichthyes</taxon>
        <taxon>Holocephali</taxon>
        <taxon>Chimaeriformes</taxon>
        <taxon>Callorhinchidae</taxon>
        <taxon>Callorhinchus</taxon>
    </lineage>
</organism>
<reference evidence="12" key="2">
    <citation type="journal article" date="2007" name="PLoS Biol.">
        <title>Survey sequencing and comparative analysis of the elephant shark (Callorhinchus milii) genome.</title>
        <authorList>
            <person name="Venkatesh B."/>
            <person name="Kirkness E.F."/>
            <person name="Loh Y.H."/>
            <person name="Halpern A.L."/>
            <person name="Lee A.P."/>
            <person name="Johnson J."/>
            <person name="Dandona N."/>
            <person name="Viswanathan L.D."/>
            <person name="Tay A."/>
            <person name="Venter J.C."/>
            <person name="Strausberg R.L."/>
            <person name="Brenner S."/>
        </authorList>
    </citation>
    <scope>NUCLEOTIDE SEQUENCE [LARGE SCALE GENOMIC DNA]</scope>
</reference>
<dbReference type="Proteomes" id="UP000314986">
    <property type="component" value="Unassembled WGS sequence"/>
</dbReference>
<dbReference type="SUPFAM" id="SSF56399">
    <property type="entry name" value="ADP-ribosylation"/>
    <property type="match status" value="1"/>
</dbReference>
<dbReference type="InterPro" id="IPR037197">
    <property type="entry name" value="WWE_dom_sf"/>
</dbReference>
<dbReference type="SUPFAM" id="SSF117839">
    <property type="entry name" value="WWE domain"/>
    <property type="match status" value="1"/>
</dbReference>
<reference evidence="11" key="5">
    <citation type="submission" date="2025-09" db="UniProtKB">
        <authorList>
            <consortium name="Ensembl"/>
        </authorList>
    </citation>
    <scope>IDENTIFICATION</scope>
</reference>
<accession>A0A4W3GCH2</accession>
<reference evidence="12" key="1">
    <citation type="journal article" date="2006" name="Science">
        <title>Ancient noncoding elements conserved in the human genome.</title>
        <authorList>
            <person name="Venkatesh B."/>
            <person name="Kirkness E.F."/>
            <person name="Loh Y.H."/>
            <person name="Halpern A.L."/>
            <person name="Lee A.P."/>
            <person name="Johnson J."/>
            <person name="Dandona N."/>
            <person name="Viswanathan L.D."/>
            <person name="Tay A."/>
            <person name="Venter J.C."/>
            <person name="Strausberg R.L."/>
            <person name="Brenner S."/>
        </authorList>
    </citation>
    <scope>NUCLEOTIDE SEQUENCE [LARGE SCALE GENOMIC DNA]</scope>
</reference>
<dbReference type="STRING" id="7868.ENSCMIP00000000260"/>
<dbReference type="PANTHER" id="PTHR14453">
    <property type="entry name" value="PARP/ZINC FINGER CCCH TYPE DOMAIN CONTAINING PROTEIN"/>
    <property type="match status" value="1"/>
</dbReference>
<dbReference type="GeneTree" id="ENSGT00940000162035"/>
<comment type="similarity">
    <text evidence="6">Belongs to the ARTD/PARP family.</text>
</comment>
<feature type="domain" description="PARP catalytic" evidence="10">
    <location>
        <begin position="716"/>
        <end position="919"/>
    </location>
</feature>
<evidence type="ECO:0000256" key="5">
    <source>
        <dbReference type="ARBA" id="ARBA00023242"/>
    </source>
</evidence>
<evidence type="ECO:0000256" key="6">
    <source>
        <dbReference type="ARBA" id="ARBA00024347"/>
    </source>
</evidence>
<evidence type="ECO:0000256" key="3">
    <source>
        <dbReference type="ARBA" id="ARBA00022679"/>
    </source>
</evidence>
<dbReference type="InParanoid" id="A0A4W3GCH2"/>